<organism evidence="6 7">
    <name type="scientific">Rhamnusium bicolor</name>
    <dbReference type="NCBI Taxonomy" id="1586634"/>
    <lineage>
        <taxon>Eukaryota</taxon>
        <taxon>Metazoa</taxon>
        <taxon>Ecdysozoa</taxon>
        <taxon>Arthropoda</taxon>
        <taxon>Hexapoda</taxon>
        <taxon>Insecta</taxon>
        <taxon>Pterygota</taxon>
        <taxon>Neoptera</taxon>
        <taxon>Endopterygota</taxon>
        <taxon>Coleoptera</taxon>
        <taxon>Polyphaga</taxon>
        <taxon>Cucujiformia</taxon>
        <taxon>Chrysomeloidea</taxon>
        <taxon>Cerambycidae</taxon>
        <taxon>Lepturinae</taxon>
        <taxon>Rhagiini</taxon>
        <taxon>Rhamnusium</taxon>
    </lineage>
</organism>
<dbReference type="InterPro" id="IPR052035">
    <property type="entry name" value="ZnF_BED_domain_contain"/>
</dbReference>
<evidence type="ECO:0000256" key="1">
    <source>
        <dbReference type="ARBA" id="ARBA00004123"/>
    </source>
</evidence>
<gene>
    <name evidence="6" type="ORF">NQ314_010593</name>
</gene>
<keyword evidence="7" id="KW-1185">Reference proteome</keyword>
<dbReference type="PANTHER" id="PTHR46481">
    <property type="entry name" value="ZINC FINGER BED DOMAIN-CONTAINING PROTEIN 4"/>
    <property type="match status" value="1"/>
</dbReference>
<dbReference type="Proteomes" id="UP001162156">
    <property type="component" value="Unassembled WGS sequence"/>
</dbReference>
<accession>A0AAV8XSA6</accession>
<evidence type="ECO:0000256" key="5">
    <source>
        <dbReference type="ARBA" id="ARBA00023242"/>
    </source>
</evidence>
<evidence type="ECO:0000256" key="3">
    <source>
        <dbReference type="ARBA" id="ARBA00022771"/>
    </source>
</evidence>
<keyword evidence="4" id="KW-0862">Zinc</keyword>
<dbReference type="EMBL" id="JANEYF010002947">
    <property type="protein sequence ID" value="KAJ8940783.1"/>
    <property type="molecule type" value="Genomic_DNA"/>
</dbReference>
<dbReference type="GO" id="GO:0005634">
    <property type="term" value="C:nucleus"/>
    <property type="evidence" value="ECO:0007669"/>
    <property type="project" value="UniProtKB-SubCell"/>
</dbReference>
<evidence type="ECO:0000313" key="7">
    <source>
        <dbReference type="Proteomes" id="UP001162156"/>
    </source>
</evidence>
<evidence type="ECO:0000313" key="6">
    <source>
        <dbReference type="EMBL" id="KAJ8940783.1"/>
    </source>
</evidence>
<sequence>MNLPVQHTAENLRNELLKILQDWNISERVYTVVTDNARNITAAIKLAGWNNLPCLAHTLNLLVQDSMKFIEELHKKVKRIVQYFHRSTTAAVKLNELQIQLTGKTLKLINDVITRWNSSLNMFQRIRKHL</sequence>
<evidence type="ECO:0000256" key="2">
    <source>
        <dbReference type="ARBA" id="ARBA00022723"/>
    </source>
</evidence>
<dbReference type="GO" id="GO:0008270">
    <property type="term" value="F:zinc ion binding"/>
    <property type="evidence" value="ECO:0007669"/>
    <property type="project" value="UniProtKB-KW"/>
</dbReference>
<name>A0AAV8XSA6_9CUCU</name>
<keyword evidence="2" id="KW-0479">Metal-binding</keyword>
<evidence type="ECO:0000256" key="4">
    <source>
        <dbReference type="ARBA" id="ARBA00022833"/>
    </source>
</evidence>
<keyword evidence="5" id="KW-0539">Nucleus</keyword>
<reference evidence="6" key="1">
    <citation type="journal article" date="2023" name="Insect Mol. Biol.">
        <title>Genome sequencing provides insights into the evolution of gene families encoding plant cell wall-degrading enzymes in longhorned beetles.</title>
        <authorList>
            <person name="Shin N.R."/>
            <person name="Okamura Y."/>
            <person name="Kirsch R."/>
            <person name="Pauchet Y."/>
        </authorList>
    </citation>
    <scope>NUCLEOTIDE SEQUENCE</scope>
    <source>
        <strain evidence="6">RBIC_L_NR</strain>
    </source>
</reference>
<dbReference type="PANTHER" id="PTHR46481:SF10">
    <property type="entry name" value="ZINC FINGER BED DOMAIN-CONTAINING PROTEIN 39"/>
    <property type="match status" value="1"/>
</dbReference>
<dbReference type="SUPFAM" id="SSF53098">
    <property type="entry name" value="Ribonuclease H-like"/>
    <property type="match status" value="1"/>
</dbReference>
<dbReference type="AlphaFoldDB" id="A0AAV8XSA6"/>
<comment type="caution">
    <text evidence="6">The sequence shown here is derived from an EMBL/GenBank/DDBJ whole genome shotgun (WGS) entry which is preliminary data.</text>
</comment>
<dbReference type="InterPro" id="IPR012337">
    <property type="entry name" value="RNaseH-like_sf"/>
</dbReference>
<protein>
    <submittedName>
        <fullName evidence="6">Uncharacterized protein</fullName>
    </submittedName>
</protein>
<keyword evidence="3" id="KW-0863">Zinc-finger</keyword>
<proteinExistence type="predicted"/>
<comment type="subcellular location">
    <subcellularLocation>
        <location evidence="1">Nucleus</location>
    </subcellularLocation>
</comment>